<dbReference type="GO" id="GO:0071944">
    <property type="term" value="C:cell periphery"/>
    <property type="evidence" value="ECO:0007669"/>
    <property type="project" value="UniProtKB-ARBA"/>
</dbReference>
<feature type="region of interest" description="Disordered" evidence="5">
    <location>
        <begin position="23"/>
        <end position="64"/>
    </location>
</feature>
<feature type="compositionally biased region" description="Low complexity" evidence="5">
    <location>
        <begin position="23"/>
        <end position="51"/>
    </location>
</feature>
<dbReference type="AlphaFoldDB" id="A0AAX4J1P1"/>
<gene>
    <name evidence="7" type="ORF">CDEST_14366</name>
</gene>
<dbReference type="EMBL" id="CP137314">
    <property type="protein sequence ID" value="WQF89352.1"/>
    <property type="molecule type" value="Genomic_DNA"/>
</dbReference>
<proteinExistence type="predicted"/>
<feature type="transmembrane region" description="Helical" evidence="6">
    <location>
        <begin position="67"/>
        <end position="90"/>
    </location>
</feature>
<dbReference type="PANTHER" id="PTHR15549:SF26">
    <property type="entry name" value="AXIAL BUDDING PATTERN PROTEIN 2-RELATED"/>
    <property type="match status" value="1"/>
</dbReference>
<evidence type="ECO:0000313" key="7">
    <source>
        <dbReference type="EMBL" id="WQF89352.1"/>
    </source>
</evidence>
<keyword evidence="4 6" id="KW-0472">Membrane</keyword>
<dbReference type="Proteomes" id="UP001322277">
    <property type="component" value="Chromosome 10"/>
</dbReference>
<organism evidence="7 8">
    <name type="scientific">Colletotrichum destructivum</name>
    <dbReference type="NCBI Taxonomy" id="34406"/>
    <lineage>
        <taxon>Eukaryota</taxon>
        <taxon>Fungi</taxon>
        <taxon>Dikarya</taxon>
        <taxon>Ascomycota</taxon>
        <taxon>Pezizomycotina</taxon>
        <taxon>Sordariomycetes</taxon>
        <taxon>Hypocreomycetidae</taxon>
        <taxon>Glomerellales</taxon>
        <taxon>Glomerellaceae</taxon>
        <taxon>Colletotrichum</taxon>
        <taxon>Colletotrichum destructivum species complex</taxon>
    </lineage>
</organism>
<evidence type="ECO:0000256" key="3">
    <source>
        <dbReference type="ARBA" id="ARBA00022989"/>
    </source>
</evidence>
<dbReference type="RefSeq" id="XP_062786573.1">
    <property type="nucleotide sequence ID" value="XM_062930522.1"/>
</dbReference>
<keyword evidence="8" id="KW-1185">Reference proteome</keyword>
<accession>A0AAX4J1P1</accession>
<evidence type="ECO:0000256" key="4">
    <source>
        <dbReference type="ARBA" id="ARBA00023136"/>
    </source>
</evidence>
<sequence length="148" mass="15089">MFQSGSSTGDITSHYFNITEPAAAATSPSASESSTSVTFSSGSATSSPSSITDKKDNNSGGIPGGTVAGIAVGAALGAFAIAGLAGWMLWRRRKTRGKNAGASGSLGLVQENKISDEKEYYAGPVSGGGVSGRYELDDARQGVYRQRE</sequence>
<dbReference type="InterPro" id="IPR051694">
    <property type="entry name" value="Immunoregulatory_rcpt-like"/>
</dbReference>
<dbReference type="KEGG" id="cdet:87950866"/>
<protein>
    <submittedName>
        <fullName evidence="7">Uncharacterized protein</fullName>
    </submittedName>
</protein>
<reference evidence="8" key="1">
    <citation type="journal article" date="2023" name="bioRxiv">
        <title>Complete genome of the Medicago anthracnose fungus, Colletotrichum destructivum, reveals a mini-chromosome-like region within a core chromosome.</title>
        <authorList>
            <person name="Lapalu N."/>
            <person name="Simon A."/>
            <person name="Lu A."/>
            <person name="Plaumann P.-L."/>
            <person name="Amselem J."/>
            <person name="Pigne S."/>
            <person name="Auger A."/>
            <person name="Koch C."/>
            <person name="Dallery J.-F."/>
            <person name="O'Connell R.J."/>
        </authorList>
    </citation>
    <scope>NUCLEOTIDE SEQUENCE [LARGE SCALE GENOMIC DNA]</scope>
    <source>
        <strain evidence="8">CBS 520.97</strain>
    </source>
</reference>
<evidence type="ECO:0000256" key="2">
    <source>
        <dbReference type="ARBA" id="ARBA00022692"/>
    </source>
</evidence>
<comment type="subcellular location">
    <subcellularLocation>
        <location evidence="1">Membrane</location>
        <topology evidence="1">Single-pass membrane protein</topology>
    </subcellularLocation>
</comment>
<keyword evidence="3 6" id="KW-1133">Transmembrane helix</keyword>
<evidence type="ECO:0000256" key="5">
    <source>
        <dbReference type="SAM" id="MobiDB-lite"/>
    </source>
</evidence>
<keyword evidence="2 6" id="KW-0812">Transmembrane</keyword>
<evidence type="ECO:0000313" key="8">
    <source>
        <dbReference type="Proteomes" id="UP001322277"/>
    </source>
</evidence>
<name>A0AAX4J1P1_9PEZI</name>
<dbReference type="GO" id="GO:0016020">
    <property type="term" value="C:membrane"/>
    <property type="evidence" value="ECO:0007669"/>
    <property type="project" value="UniProtKB-SubCell"/>
</dbReference>
<evidence type="ECO:0000256" key="6">
    <source>
        <dbReference type="SAM" id="Phobius"/>
    </source>
</evidence>
<evidence type="ECO:0000256" key="1">
    <source>
        <dbReference type="ARBA" id="ARBA00004167"/>
    </source>
</evidence>
<dbReference type="PANTHER" id="PTHR15549">
    <property type="entry name" value="PAIRED IMMUNOGLOBULIN-LIKE TYPE 2 RECEPTOR"/>
    <property type="match status" value="1"/>
</dbReference>
<dbReference type="GeneID" id="87950866"/>